<dbReference type="PANTHER" id="PTHR30041">
    <property type="entry name" value="ARSENATE REDUCTASE"/>
    <property type="match status" value="1"/>
</dbReference>
<sequence>MAGIVIYHNGECSKSKGALELLQDEGVKFDVRLYITDSLSADELSDLLRKLKLQPSELVRKNESVVLEKYSAKPLNEQEWLQAMVDDPVIIERPIVEMGEKAIIARPPDLVLGFINERA</sequence>
<accession>A0A2S7SV16</accession>
<name>A0A2S7SV16_9BACT</name>
<dbReference type="Proteomes" id="UP000239872">
    <property type="component" value="Unassembled WGS sequence"/>
</dbReference>
<dbReference type="RefSeq" id="WP_105039312.1">
    <property type="nucleotide sequence ID" value="NZ_PPSL01000003.1"/>
</dbReference>
<organism evidence="3 4">
    <name type="scientific">Flavipsychrobacter stenotrophus</name>
    <dbReference type="NCBI Taxonomy" id="2077091"/>
    <lineage>
        <taxon>Bacteria</taxon>
        <taxon>Pseudomonadati</taxon>
        <taxon>Bacteroidota</taxon>
        <taxon>Chitinophagia</taxon>
        <taxon>Chitinophagales</taxon>
        <taxon>Chitinophagaceae</taxon>
        <taxon>Flavipsychrobacter</taxon>
    </lineage>
</organism>
<dbReference type="PANTHER" id="PTHR30041:SF4">
    <property type="entry name" value="ARSENATE REDUCTASE"/>
    <property type="match status" value="1"/>
</dbReference>
<evidence type="ECO:0000256" key="1">
    <source>
        <dbReference type="ARBA" id="ARBA00007198"/>
    </source>
</evidence>
<dbReference type="SUPFAM" id="SSF52833">
    <property type="entry name" value="Thioredoxin-like"/>
    <property type="match status" value="1"/>
</dbReference>
<comment type="similarity">
    <text evidence="1 2">Belongs to the ArsC family.</text>
</comment>
<dbReference type="Pfam" id="PF03960">
    <property type="entry name" value="ArsC"/>
    <property type="match status" value="1"/>
</dbReference>
<dbReference type="PROSITE" id="PS51353">
    <property type="entry name" value="ARSC"/>
    <property type="match status" value="1"/>
</dbReference>
<dbReference type="InterPro" id="IPR006660">
    <property type="entry name" value="Arsenate_reductase-like"/>
</dbReference>
<evidence type="ECO:0000256" key="2">
    <source>
        <dbReference type="PROSITE-ProRule" id="PRU01282"/>
    </source>
</evidence>
<proteinExistence type="inferred from homology"/>
<dbReference type="EMBL" id="PPSL01000003">
    <property type="protein sequence ID" value="PQJ10584.1"/>
    <property type="molecule type" value="Genomic_DNA"/>
</dbReference>
<dbReference type="AlphaFoldDB" id="A0A2S7SV16"/>
<dbReference type="OrthoDB" id="9808142at2"/>
<gene>
    <name evidence="3" type="ORF">CJD36_011465</name>
</gene>
<evidence type="ECO:0000313" key="3">
    <source>
        <dbReference type="EMBL" id="PQJ10584.1"/>
    </source>
</evidence>
<reference evidence="3 4" key="1">
    <citation type="submission" date="2018-01" db="EMBL/GenBank/DDBJ databases">
        <title>A novel member of the phylum Bacteroidetes isolated from glacier ice.</title>
        <authorList>
            <person name="Liu Q."/>
            <person name="Xin Y.-H."/>
        </authorList>
    </citation>
    <scope>NUCLEOTIDE SEQUENCE [LARGE SCALE GENOMIC DNA]</scope>
    <source>
        <strain evidence="3 4">RB1R16</strain>
    </source>
</reference>
<dbReference type="Gene3D" id="3.40.30.10">
    <property type="entry name" value="Glutaredoxin"/>
    <property type="match status" value="1"/>
</dbReference>
<comment type="caution">
    <text evidence="3">The sequence shown here is derived from an EMBL/GenBank/DDBJ whole genome shotgun (WGS) entry which is preliminary data.</text>
</comment>
<evidence type="ECO:0000313" key="4">
    <source>
        <dbReference type="Proteomes" id="UP000239872"/>
    </source>
</evidence>
<keyword evidence="4" id="KW-1185">Reference proteome</keyword>
<protein>
    <submittedName>
        <fullName evidence="3">Arsenate reductase (Glutaredoxin)</fullName>
    </submittedName>
</protein>
<dbReference type="InterPro" id="IPR036249">
    <property type="entry name" value="Thioredoxin-like_sf"/>
</dbReference>